<evidence type="ECO:0000313" key="1">
    <source>
        <dbReference type="EMBL" id="MBB6250968.1"/>
    </source>
</evidence>
<evidence type="ECO:0000313" key="2">
    <source>
        <dbReference type="Proteomes" id="UP000539175"/>
    </source>
</evidence>
<dbReference type="InterPro" id="IPR015078">
    <property type="entry name" value="DP-EP"/>
</dbReference>
<name>A0A7X0AVP9_9PROT</name>
<dbReference type="RefSeq" id="WP_184799021.1">
    <property type="nucleotide sequence ID" value="NZ_JACIIZ010000003.1"/>
</dbReference>
<sequence length="136" mass="14818">MPDPLNEINVTVTIAVQDGDYVWSYAGDVTNPSTGLITLPNNNPAKITYALCPETAAQYSFCFVNLSEAHATTRQITFIKIDRTSITIHDENLPGYTGVTPFGFRLIARSRGNINAPIVSPDPEVINEPGPRPPCE</sequence>
<dbReference type="Pfam" id="PF08985">
    <property type="entry name" value="DP-EP"/>
    <property type="match status" value="1"/>
</dbReference>
<dbReference type="EMBL" id="JACIIZ010000003">
    <property type="protein sequence ID" value="MBB6250968.1"/>
    <property type="molecule type" value="Genomic_DNA"/>
</dbReference>
<accession>A0A7X0AVP9</accession>
<dbReference type="AlphaFoldDB" id="A0A7X0AVP9"/>
<gene>
    <name evidence="1" type="ORF">FHS74_001513</name>
</gene>
<comment type="caution">
    <text evidence="1">The sequence shown here is derived from an EMBL/GenBank/DDBJ whole genome shotgun (WGS) entry which is preliminary data.</text>
</comment>
<dbReference type="Proteomes" id="UP000539175">
    <property type="component" value="Unassembled WGS sequence"/>
</dbReference>
<organism evidence="1 2">
    <name type="scientific">Nitrospirillum iridis</name>
    <dbReference type="NCBI Taxonomy" id="765888"/>
    <lineage>
        <taxon>Bacteria</taxon>
        <taxon>Pseudomonadati</taxon>
        <taxon>Pseudomonadota</taxon>
        <taxon>Alphaproteobacteria</taxon>
        <taxon>Rhodospirillales</taxon>
        <taxon>Azospirillaceae</taxon>
        <taxon>Nitrospirillum</taxon>
    </lineage>
</organism>
<dbReference type="Gene3D" id="2.60.40.420">
    <property type="entry name" value="Cupredoxins - blue copper proteins"/>
    <property type="match status" value="1"/>
</dbReference>
<keyword evidence="2" id="KW-1185">Reference proteome</keyword>
<dbReference type="SUPFAM" id="SSF49503">
    <property type="entry name" value="Cupredoxins"/>
    <property type="match status" value="1"/>
</dbReference>
<protein>
    <submittedName>
        <fullName evidence="1">Uncharacterized protein</fullName>
    </submittedName>
</protein>
<dbReference type="InterPro" id="IPR008972">
    <property type="entry name" value="Cupredoxin"/>
</dbReference>
<proteinExistence type="predicted"/>
<reference evidence="1 2" key="1">
    <citation type="submission" date="2020-08" db="EMBL/GenBank/DDBJ databases">
        <title>Genomic Encyclopedia of Type Strains, Phase IV (KMG-IV): sequencing the most valuable type-strain genomes for metagenomic binning, comparative biology and taxonomic classification.</title>
        <authorList>
            <person name="Goeker M."/>
        </authorList>
    </citation>
    <scope>NUCLEOTIDE SEQUENCE [LARGE SCALE GENOMIC DNA]</scope>
    <source>
        <strain evidence="1 2">DSM 22198</strain>
    </source>
</reference>